<dbReference type="InterPro" id="IPR016195">
    <property type="entry name" value="Pol/histidinol_Pase-like"/>
</dbReference>
<gene>
    <name evidence="4" type="ORF">WJX75_005327</name>
</gene>
<accession>A0ABR2Z3R4</accession>
<dbReference type="SUPFAM" id="SSF89550">
    <property type="entry name" value="PHP domain-like"/>
    <property type="match status" value="1"/>
</dbReference>
<dbReference type="PANTHER" id="PTHR13031">
    <property type="entry name" value="RIBONUCLEASE P SUBUNIT P30"/>
    <property type="match status" value="1"/>
</dbReference>
<evidence type="ECO:0000256" key="3">
    <source>
        <dbReference type="ARBA" id="ARBA00022694"/>
    </source>
</evidence>
<keyword evidence="5" id="KW-1185">Reference proteome</keyword>
<dbReference type="InterPro" id="IPR002738">
    <property type="entry name" value="RNase_P_p30"/>
</dbReference>
<dbReference type="PANTHER" id="PTHR13031:SF0">
    <property type="entry name" value="RIBONUCLEASE P PROTEIN SUBUNIT P30"/>
    <property type="match status" value="1"/>
</dbReference>
<keyword evidence="3" id="KW-0819">tRNA processing</keyword>
<reference evidence="4 5" key="1">
    <citation type="journal article" date="2024" name="Nat. Commun.">
        <title>Phylogenomics reveals the evolutionary origins of lichenization in chlorophyte algae.</title>
        <authorList>
            <person name="Puginier C."/>
            <person name="Libourel C."/>
            <person name="Otte J."/>
            <person name="Skaloud P."/>
            <person name="Haon M."/>
            <person name="Grisel S."/>
            <person name="Petersen M."/>
            <person name="Berrin J.G."/>
            <person name="Delaux P.M."/>
            <person name="Dal Grande F."/>
            <person name="Keller J."/>
        </authorList>
    </citation>
    <scope>NUCLEOTIDE SEQUENCE [LARGE SCALE GENOMIC DNA]</scope>
    <source>
        <strain evidence="4 5">SAG 216-7</strain>
    </source>
</reference>
<comment type="subcellular location">
    <subcellularLocation>
        <location evidence="1">Nucleus</location>
    </subcellularLocation>
</comment>
<dbReference type="Pfam" id="PF01876">
    <property type="entry name" value="RNase_P_p30"/>
    <property type="match status" value="1"/>
</dbReference>
<evidence type="ECO:0008006" key="6">
    <source>
        <dbReference type="Google" id="ProtNLM"/>
    </source>
</evidence>
<evidence type="ECO:0000256" key="1">
    <source>
        <dbReference type="ARBA" id="ARBA00004123"/>
    </source>
</evidence>
<name>A0ABR2Z3R4_9CHLO</name>
<evidence type="ECO:0000313" key="4">
    <source>
        <dbReference type="EMBL" id="KAK9918608.1"/>
    </source>
</evidence>
<proteinExistence type="inferred from homology"/>
<dbReference type="EMBL" id="JALJOT010000001">
    <property type="protein sequence ID" value="KAK9918608.1"/>
    <property type="molecule type" value="Genomic_DNA"/>
</dbReference>
<dbReference type="Gene3D" id="3.20.20.140">
    <property type="entry name" value="Metal-dependent hydrolases"/>
    <property type="match status" value="1"/>
</dbReference>
<evidence type="ECO:0000256" key="2">
    <source>
        <dbReference type="ARBA" id="ARBA00007331"/>
    </source>
</evidence>
<sequence length="283" mass="30432">MFYDLCLQGDDVDAFLQRDRVAMAVRLGFDCVATSHAVNDRLVDRDRCTQQPIEAATLAAVGPGVAEALRSQQGLIRNGGAAPRQLAQLSRLTVALEEAAAAAQLLGASNPITASYDLLAVQPLSERVFQQACTALDVDVITFDMARRLPFRLRPGPLQAAVARGVHLEICYSAALRDEIARRNFFSNASAVVRAARGHGIIVSSGARAAFELRGPYDVMNLVTLCGLTEQQAKAALSERCRQVARHAEKRKAHKGVLTIVSVPAEAGLDSPSNVPSTCYMYT</sequence>
<comment type="caution">
    <text evidence="4">The sequence shown here is derived from an EMBL/GenBank/DDBJ whole genome shotgun (WGS) entry which is preliminary data.</text>
</comment>
<organism evidence="4 5">
    <name type="scientific">Coccomyxa subellipsoidea</name>
    <dbReference type="NCBI Taxonomy" id="248742"/>
    <lineage>
        <taxon>Eukaryota</taxon>
        <taxon>Viridiplantae</taxon>
        <taxon>Chlorophyta</taxon>
        <taxon>core chlorophytes</taxon>
        <taxon>Trebouxiophyceae</taxon>
        <taxon>Trebouxiophyceae incertae sedis</taxon>
        <taxon>Coccomyxaceae</taxon>
        <taxon>Coccomyxa</taxon>
    </lineage>
</organism>
<comment type="similarity">
    <text evidence="2">Belongs to the eukaryotic/archaeal RNase P protein component 3 family.</text>
</comment>
<evidence type="ECO:0000313" key="5">
    <source>
        <dbReference type="Proteomes" id="UP001491310"/>
    </source>
</evidence>
<protein>
    <recommendedName>
        <fullName evidence="6">PHP domain-like protein</fullName>
    </recommendedName>
</protein>
<dbReference type="Proteomes" id="UP001491310">
    <property type="component" value="Unassembled WGS sequence"/>
</dbReference>